<dbReference type="EMBL" id="CP061800">
    <property type="protein sequence ID" value="QTA92821.1"/>
    <property type="molecule type" value="Genomic_DNA"/>
</dbReference>
<proteinExistence type="predicted"/>
<gene>
    <name evidence="1" type="ORF">dnm_089140</name>
</gene>
<evidence type="ECO:0000313" key="2">
    <source>
        <dbReference type="Proteomes" id="UP000663722"/>
    </source>
</evidence>
<dbReference type="Proteomes" id="UP000663722">
    <property type="component" value="Chromosome"/>
</dbReference>
<name>A0A975BW28_9BACT</name>
<dbReference type="KEGG" id="dmm:dnm_089140"/>
<reference evidence="1" key="1">
    <citation type="journal article" date="2021" name="Microb. Physiol.">
        <title>Proteogenomic Insights into the Physiology of Marine, Sulfate-Reducing, Filamentous Desulfonema limicola and Desulfonema magnum.</title>
        <authorList>
            <person name="Schnaars V."/>
            <person name="Wohlbrand L."/>
            <person name="Scheve S."/>
            <person name="Hinrichs C."/>
            <person name="Reinhardt R."/>
            <person name="Rabus R."/>
        </authorList>
    </citation>
    <scope>NUCLEOTIDE SEQUENCE</scope>
    <source>
        <strain evidence="1">4be13</strain>
    </source>
</reference>
<keyword evidence="2" id="KW-1185">Reference proteome</keyword>
<protein>
    <submittedName>
        <fullName evidence="1">Uncharacterized protein</fullName>
    </submittedName>
</protein>
<accession>A0A975BW28</accession>
<sequence>MGIWLAKIRSFSIGHLLKSLISDGRQNISQYFRKTLIMAG</sequence>
<organism evidence="1 2">
    <name type="scientific">Desulfonema magnum</name>
    <dbReference type="NCBI Taxonomy" id="45655"/>
    <lineage>
        <taxon>Bacteria</taxon>
        <taxon>Pseudomonadati</taxon>
        <taxon>Thermodesulfobacteriota</taxon>
        <taxon>Desulfobacteria</taxon>
        <taxon>Desulfobacterales</taxon>
        <taxon>Desulfococcaceae</taxon>
        <taxon>Desulfonema</taxon>
    </lineage>
</organism>
<dbReference type="AlphaFoldDB" id="A0A975BW28"/>
<evidence type="ECO:0000313" key="1">
    <source>
        <dbReference type="EMBL" id="QTA92821.1"/>
    </source>
</evidence>